<dbReference type="SUPFAM" id="SSF53474">
    <property type="entry name" value="alpha/beta-Hydrolases"/>
    <property type="match status" value="1"/>
</dbReference>
<keyword evidence="3" id="KW-1185">Reference proteome</keyword>
<protein>
    <submittedName>
        <fullName evidence="2">Alpha/beta hydrolase</fullName>
    </submittedName>
</protein>
<dbReference type="InterPro" id="IPR000073">
    <property type="entry name" value="AB_hydrolase_1"/>
</dbReference>
<name>A0ABV3ZKM3_9BACT</name>
<dbReference type="RefSeq" id="WP_369331756.1">
    <property type="nucleotide sequence ID" value="NZ_JAULBC010000008.1"/>
</dbReference>
<dbReference type="PRINTS" id="PR00111">
    <property type="entry name" value="ABHYDROLASE"/>
</dbReference>
<dbReference type="EMBL" id="JAULBC010000008">
    <property type="protein sequence ID" value="MEX6690343.1"/>
    <property type="molecule type" value="Genomic_DNA"/>
</dbReference>
<gene>
    <name evidence="2" type="ORF">QTN47_22725</name>
</gene>
<evidence type="ECO:0000259" key="1">
    <source>
        <dbReference type="Pfam" id="PF00561"/>
    </source>
</evidence>
<dbReference type="GO" id="GO:0016787">
    <property type="term" value="F:hydrolase activity"/>
    <property type="evidence" value="ECO:0007669"/>
    <property type="project" value="UniProtKB-KW"/>
</dbReference>
<reference evidence="2 3" key="1">
    <citation type="submission" date="2023-07" db="EMBL/GenBank/DDBJ databases">
        <authorList>
            <person name="Lian W.-H."/>
        </authorList>
    </citation>
    <scope>NUCLEOTIDE SEQUENCE [LARGE SCALE GENOMIC DNA]</scope>
    <source>
        <strain evidence="2 3">SYSU DXS3180</strain>
    </source>
</reference>
<dbReference type="InterPro" id="IPR029058">
    <property type="entry name" value="AB_hydrolase_fold"/>
</dbReference>
<proteinExistence type="predicted"/>
<sequence length="267" mass="30767">MQHFFLPYKSSLISYYTWGTGDRKLICFHGYGENALSFGLLAPHLPDCQVVAIDMPFHGETKWEESGDLLPETLMHIVQQICGNKQERISLMGYSMGGRVCMQLVQLSPDLVDRLVLLAPDGFHRNPWYNVATQTIIGNRLFRFSMEHPAPLFTLMKMMSTAGLLQPAVNKIAHYYLDKEEERMLLYRRWTLMRRFKVASALLRKQVATNKIKVRMLFGKYDKIIISNNALPLVQGLEDLVHINIIEAGHQLLKEKHIQEVASLMYE</sequence>
<accession>A0ABV3ZKM3</accession>
<comment type="caution">
    <text evidence="2">The sequence shown here is derived from an EMBL/GenBank/DDBJ whole genome shotgun (WGS) entry which is preliminary data.</text>
</comment>
<evidence type="ECO:0000313" key="2">
    <source>
        <dbReference type="EMBL" id="MEX6690343.1"/>
    </source>
</evidence>
<dbReference type="Proteomes" id="UP001560573">
    <property type="component" value="Unassembled WGS sequence"/>
</dbReference>
<dbReference type="Pfam" id="PF00561">
    <property type="entry name" value="Abhydrolase_1"/>
    <property type="match status" value="1"/>
</dbReference>
<evidence type="ECO:0000313" key="3">
    <source>
        <dbReference type="Proteomes" id="UP001560573"/>
    </source>
</evidence>
<dbReference type="InterPro" id="IPR050266">
    <property type="entry name" value="AB_hydrolase_sf"/>
</dbReference>
<dbReference type="PANTHER" id="PTHR43798:SF33">
    <property type="entry name" value="HYDROLASE, PUTATIVE (AFU_ORTHOLOGUE AFUA_2G14860)-RELATED"/>
    <property type="match status" value="1"/>
</dbReference>
<dbReference type="Gene3D" id="3.40.50.1820">
    <property type="entry name" value="alpha/beta hydrolase"/>
    <property type="match status" value="1"/>
</dbReference>
<organism evidence="2 3">
    <name type="scientific">Danxiaibacter flavus</name>
    <dbReference type="NCBI Taxonomy" id="3049108"/>
    <lineage>
        <taxon>Bacteria</taxon>
        <taxon>Pseudomonadati</taxon>
        <taxon>Bacteroidota</taxon>
        <taxon>Chitinophagia</taxon>
        <taxon>Chitinophagales</taxon>
        <taxon>Chitinophagaceae</taxon>
        <taxon>Danxiaibacter</taxon>
    </lineage>
</organism>
<feature type="domain" description="AB hydrolase-1" evidence="1">
    <location>
        <begin position="25"/>
        <end position="123"/>
    </location>
</feature>
<keyword evidence="2" id="KW-0378">Hydrolase</keyword>
<dbReference type="PANTHER" id="PTHR43798">
    <property type="entry name" value="MONOACYLGLYCEROL LIPASE"/>
    <property type="match status" value="1"/>
</dbReference>